<dbReference type="RefSeq" id="WP_073345109.1">
    <property type="nucleotide sequence ID" value="NZ_FQVH01000028.1"/>
</dbReference>
<evidence type="ECO:0008006" key="3">
    <source>
        <dbReference type="Google" id="ProtNLM"/>
    </source>
</evidence>
<dbReference type="InterPro" id="IPR027417">
    <property type="entry name" value="P-loop_NTPase"/>
</dbReference>
<keyword evidence="2" id="KW-1185">Reference proteome</keyword>
<dbReference type="STRING" id="1121256.SAMN02746089_02136"/>
<protein>
    <recommendedName>
        <fullName evidence="3">ATPase</fullName>
    </recommendedName>
</protein>
<evidence type="ECO:0000313" key="1">
    <source>
        <dbReference type="EMBL" id="SHF54569.1"/>
    </source>
</evidence>
<evidence type="ECO:0000313" key="2">
    <source>
        <dbReference type="Proteomes" id="UP000184088"/>
    </source>
</evidence>
<dbReference type="Proteomes" id="UP000184088">
    <property type="component" value="Unassembled WGS sequence"/>
</dbReference>
<sequence length="357" mass="40347">MDKGRIKEVFPGGNTAYGFYSFYKYIIGDDAKKIFIFKGGPGTGKSSFMKKIASIMVDKGYDVELHHCSSDNNSLDAVVIPEKGIALIDGTAPHVVDPVYPGALEEIVNLGQFWNESGMQKGKYEIMALNNEIKRLFDRAYKYLSAAKRLKDNIVATMEGCVDWAQVNKITYDLVDKLFGGQGIFDKSGRERHLFGSAITPEGVKDYLETIIGLCARRYVIKGKDGTGASKILKVLSEQARMRGYDVEVYHCALDPDVIEHLLIPKLDVAVTTCERFEDNGEVVDLNKFVNEKSLCYYREEIELDLGYVGIMVQEAIKCINKAKKNHDELEKYYIPNMDFHAVDQLRENILQKILRY</sequence>
<organism evidence="1 2">
    <name type="scientific">Caldanaerobius fijiensis DSM 17918</name>
    <dbReference type="NCBI Taxonomy" id="1121256"/>
    <lineage>
        <taxon>Bacteria</taxon>
        <taxon>Bacillati</taxon>
        <taxon>Bacillota</taxon>
        <taxon>Clostridia</taxon>
        <taxon>Thermoanaerobacterales</taxon>
        <taxon>Thermoanaerobacteraceae</taxon>
        <taxon>Caldanaerobius</taxon>
    </lineage>
</organism>
<gene>
    <name evidence="1" type="ORF">SAMN02746089_02136</name>
</gene>
<accession>A0A1M5CIN4</accession>
<dbReference type="EMBL" id="FQVH01000028">
    <property type="protein sequence ID" value="SHF54569.1"/>
    <property type="molecule type" value="Genomic_DNA"/>
</dbReference>
<reference evidence="1 2" key="1">
    <citation type="submission" date="2016-11" db="EMBL/GenBank/DDBJ databases">
        <authorList>
            <person name="Jaros S."/>
            <person name="Januszkiewicz K."/>
            <person name="Wedrychowicz H."/>
        </authorList>
    </citation>
    <scope>NUCLEOTIDE SEQUENCE [LARGE SCALE GENOMIC DNA]</scope>
    <source>
        <strain evidence="1 2">DSM 17918</strain>
    </source>
</reference>
<dbReference type="OrthoDB" id="9781752at2"/>
<dbReference type="SUPFAM" id="SSF52540">
    <property type="entry name" value="P-loop containing nucleoside triphosphate hydrolases"/>
    <property type="match status" value="1"/>
</dbReference>
<proteinExistence type="predicted"/>
<name>A0A1M5CIN4_9THEO</name>
<dbReference type="AlphaFoldDB" id="A0A1M5CIN4"/>